<proteinExistence type="predicted"/>
<organism evidence="2 3">
    <name type="scientific">Paenibacillus baimaensis</name>
    <dbReference type="NCBI Taxonomy" id="2982185"/>
    <lineage>
        <taxon>Bacteria</taxon>
        <taxon>Bacillati</taxon>
        <taxon>Bacillota</taxon>
        <taxon>Bacilli</taxon>
        <taxon>Bacillales</taxon>
        <taxon>Paenibacillaceae</taxon>
        <taxon>Paenibacillus</taxon>
    </lineage>
</organism>
<keyword evidence="1" id="KW-0472">Membrane</keyword>
<name>A0ABT2ULI5_9BACL</name>
<dbReference type="EMBL" id="JAOQIO010000088">
    <property type="protein sequence ID" value="MCU6794906.1"/>
    <property type="molecule type" value="Genomic_DNA"/>
</dbReference>
<evidence type="ECO:0000256" key="1">
    <source>
        <dbReference type="SAM" id="Phobius"/>
    </source>
</evidence>
<keyword evidence="1" id="KW-1133">Transmembrane helix</keyword>
<accession>A0ABT2ULI5</accession>
<dbReference type="RefSeq" id="WP_076237318.1">
    <property type="nucleotide sequence ID" value="NZ_JAOQIO010000088.1"/>
</dbReference>
<feature type="transmembrane region" description="Helical" evidence="1">
    <location>
        <begin position="104"/>
        <end position="122"/>
    </location>
</feature>
<reference evidence="2 3" key="1">
    <citation type="submission" date="2022-09" db="EMBL/GenBank/DDBJ databases">
        <authorList>
            <person name="Han X.L."/>
            <person name="Wang Q."/>
            <person name="Lu T."/>
        </authorList>
    </citation>
    <scope>NUCLEOTIDE SEQUENCE [LARGE SCALE GENOMIC DNA]</scope>
    <source>
        <strain evidence="2 3">WQ 127069</strain>
    </source>
</reference>
<keyword evidence="1" id="KW-0812">Transmembrane</keyword>
<feature type="transmembrane region" description="Helical" evidence="1">
    <location>
        <begin position="67"/>
        <end position="92"/>
    </location>
</feature>
<keyword evidence="3" id="KW-1185">Reference proteome</keyword>
<feature type="transmembrane region" description="Helical" evidence="1">
    <location>
        <begin position="6"/>
        <end position="27"/>
    </location>
</feature>
<feature type="transmembrane region" description="Helical" evidence="1">
    <location>
        <begin position="39"/>
        <end position="61"/>
    </location>
</feature>
<feature type="transmembrane region" description="Helical" evidence="1">
    <location>
        <begin position="128"/>
        <end position="151"/>
    </location>
</feature>
<evidence type="ECO:0000313" key="2">
    <source>
        <dbReference type="EMBL" id="MCU6794906.1"/>
    </source>
</evidence>
<dbReference type="Proteomes" id="UP001652445">
    <property type="component" value="Unassembled WGS sequence"/>
</dbReference>
<protein>
    <submittedName>
        <fullName evidence="2">Spore cortex biosynthesis protein YabQ</fullName>
    </submittedName>
</protein>
<evidence type="ECO:0000313" key="3">
    <source>
        <dbReference type="Proteomes" id="UP001652445"/>
    </source>
</evidence>
<sequence length="192" mass="22699">MTLEMQFATMGTMLLGGLSLGGLFDLYRVLAHHLRAPRYAYYVLDLVFWIIGTLLVFKLLYDINWGQVRLFIFIGLLVGVIVYFWLFSGILIKCLQFLIRMVKIVFHWVAQLVNILMIRPVVLLFRVIIIFFGFLSAIAIFLYQVMLQLLYTVWKIVRFLTFPLIRYVRAQIGNNTTVQTMVKFIRRFFHRT</sequence>
<gene>
    <name evidence="2" type="primary">yabQ</name>
    <name evidence="2" type="ORF">OB236_22620</name>
</gene>
<dbReference type="InterPro" id="IPR019074">
    <property type="entry name" value="YabQ"/>
</dbReference>
<dbReference type="Pfam" id="PF09578">
    <property type="entry name" value="Spore_YabQ"/>
    <property type="match status" value="1"/>
</dbReference>
<comment type="caution">
    <text evidence="2">The sequence shown here is derived from an EMBL/GenBank/DDBJ whole genome shotgun (WGS) entry which is preliminary data.</text>
</comment>
<dbReference type="NCBIfam" id="TIGR02893">
    <property type="entry name" value="spore_yabQ"/>
    <property type="match status" value="1"/>
</dbReference>